<dbReference type="GO" id="GO:0006352">
    <property type="term" value="P:DNA-templated transcription initiation"/>
    <property type="evidence" value="ECO:0007669"/>
    <property type="project" value="InterPro"/>
</dbReference>
<dbReference type="InterPro" id="IPR013324">
    <property type="entry name" value="RNA_pol_sigma_r3/r4-like"/>
</dbReference>
<accession>A0A8J3I8N0</accession>
<keyword evidence="4" id="KW-0240">DNA-directed RNA polymerase</keyword>
<dbReference type="InterPro" id="IPR013249">
    <property type="entry name" value="RNA_pol_sigma70_r4_t2"/>
</dbReference>
<dbReference type="InterPro" id="IPR032710">
    <property type="entry name" value="NTF2-like_dom_sf"/>
</dbReference>
<keyword evidence="5" id="KW-1185">Reference proteome</keyword>
<dbReference type="Proteomes" id="UP000612362">
    <property type="component" value="Unassembled WGS sequence"/>
</dbReference>
<dbReference type="PANTHER" id="PTHR30173:SF36">
    <property type="entry name" value="ECF RNA POLYMERASE SIGMA FACTOR SIGJ"/>
    <property type="match status" value="1"/>
</dbReference>
<dbReference type="Gene3D" id="1.10.1740.10">
    <property type="match status" value="1"/>
</dbReference>
<dbReference type="InterPro" id="IPR036388">
    <property type="entry name" value="WH-like_DNA-bd_sf"/>
</dbReference>
<evidence type="ECO:0000259" key="2">
    <source>
        <dbReference type="Pfam" id="PF04542"/>
    </source>
</evidence>
<protein>
    <submittedName>
        <fullName evidence="4">DNA-directed RNA polymerase sigma-70 factor</fullName>
    </submittedName>
</protein>
<reference evidence="4" key="1">
    <citation type="submission" date="2020-10" db="EMBL/GenBank/DDBJ databases">
        <title>Taxonomic study of unclassified bacteria belonging to the class Ktedonobacteria.</title>
        <authorList>
            <person name="Yabe S."/>
            <person name="Wang C.M."/>
            <person name="Zheng Y."/>
            <person name="Sakai Y."/>
            <person name="Cavaletti L."/>
            <person name="Monciardini P."/>
            <person name="Donadio S."/>
        </authorList>
    </citation>
    <scope>NUCLEOTIDE SEQUENCE</scope>
    <source>
        <strain evidence="4">SOSP1-1</strain>
    </source>
</reference>
<dbReference type="NCBIfam" id="TIGR02937">
    <property type="entry name" value="sigma70-ECF"/>
    <property type="match status" value="1"/>
</dbReference>
<dbReference type="PANTHER" id="PTHR30173">
    <property type="entry name" value="SIGMA 19 FACTOR"/>
    <property type="match status" value="1"/>
</dbReference>
<dbReference type="Pfam" id="PF08281">
    <property type="entry name" value="Sigma70_r4_2"/>
    <property type="match status" value="1"/>
</dbReference>
<comment type="subunit">
    <text evidence="1">Interacts transiently with the RNA polymerase catalytic core formed by RpoA, RpoB, RpoC and RpoZ (2 alpha, 1 beta, 1 beta' and 1 omega subunit) to form the RNA polymerase holoenzyme that can initiate transcription.</text>
</comment>
<dbReference type="GO" id="GO:0000428">
    <property type="term" value="C:DNA-directed RNA polymerase complex"/>
    <property type="evidence" value="ECO:0007669"/>
    <property type="project" value="UniProtKB-KW"/>
</dbReference>
<feature type="domain" description="RNA polymerase sigma-70 region 2" evidence="2">
    <location>
        <begin position="12"/>
        <end position="75"/>
    </location>
</feature>
<dbReference type="InterPro" id="IPR007627">
    <property type="entry name" value="RNA_pol_sigma70_r2"/>
</dbReference>
<gene>
    <name evidence="4" type="ORF">KSX_48670</name>
</gene>
<keyword evidence="4" id="KW-0804">Transcription</keyword>
<dbReference type="SUPFAM" id="SSF88946">
    <property type="entry name" value="Sigma2 domain of RNA polymerase sigma factors"/>
    <property type="match status" value="1"/>
</dbReference>
<dbReference type="SUPFAM" id="SSF54427">
    <property type="entry name" value="NTF2-like"/>
    <property type="match status" value="1"/>
</dbReference>
<dbReference type="AlphaFoldDB" id="A0A8J3I8N0"/>
<organism evidence="4 5">
    <name type="scientific">Ktedonospora formicarum</name>
    <dbReference type="NCBI Taxonomy" id="2778364"/>
    <lineage>
        <taxon>Bacteria</taxon>
        <taxon>Bacillati</taxon>
        <taxon>Chloroflexota</taxon>
        <taxon>Ktedonobacteria</taxon>
        <taxon>Ktedonobacterales</taxon>
        <taxon>Ktedonobacteraceae</taxon>
        <taxon>Ktedonospora</taxon>
    </lineage>
</organism>
<comment type="caution">
    <text evidence="4">The sequence shown here is derived from an EMBL/GenBank/DDBJ whole genome shotgun (WGS) entry which is preliminary data.</text>
</comment>
<dbReference type="Pfam" id="PF04542">
    <property type="entry name" value="Sigma70_r2"/>
    <property type="match status" value="1"/>
</dbReference>
<dbReference type="Gene3D" id="1.10.10.10">
    <property type="entry name" value="Winged helix-like DNA-binding domain superfamily/Winged helix DNA-binding domain"/>
    <property type="match status" value="1"/>
</dbReference>
<name>A0A8J3I8N0_9CHLR</name>
<dbReference type="InterPro" id="IPR013325">
    <property type="entry name" value="RNA_pol_sigma_r2"/>
</dbReference>
<evidence type="ECO:0000313" key="5">
    <source>
        <dbReference type="Proteomes" id="UP000612362"/>
    </source>
</evidence>
<feature type="domain" description="RNA polymerase sigma factor 70 region 4 type 2" evidence="3">
    <location>
        <begin position="111"/>
        <end position="163"/>
    </location>
</feature>
<dbReference type="NCBIfam" id="NF007214">
    <property type="entry name" value="PRK09636.1"/>
    <property type="match status" value="1"/>
</dbReference>
<sequence>MMDEPISQEEEFEHYRSLLFTIAYRMTGSASDAEDLVQETYLRYQANASQDIVSLKSYLTTIITRLSLDYLKSARVAREQYFGVWLPEPILTTGDNESLQNNLEKQEALSLAFLCLLEALNPPERAVFLLHEVFDYPFSEIGTMLEKSSANCRQIFHRARQALQDRRTRFEPEPQRQRQFVLSFLSASQAGDMAALTSLLSQETISWSDGGGKIQTNFKPIYGQQAVARFWCFWLSGAYKNNRALLHTLEEINGNPAILFWDEGKLVIAISMTLNTEGIQDIYTQMNPDKLAYLQKQLSSTHYRPENRMP</sequence>
<proteinExistence type="predicted"/>
<evidence type="ECO:0000259" key="3">
    <source>
        <dbReference type="Pfam" id="PF08281"/>
    </source>
</evidence>
<dbReference type="InterPro" id="IPR014284">
    <property type="entry name" value="RNA_pol_sigma-70_dom"/>
</dbReference>
<dbReference type="NCBIfam" id="TIGR02957">
    <property type="entry name" value="SigX4"/>
    <property type="match status" value="1"/>
</dbReference>
<dbReference type="InterPro" id="IPR052704">
    <property type="entry name" value="ECF_Sigma-70_Domain"/>
</dbReference>
<dbReference type="EMBL" id="BNJF01000002">
    <property type="protein sequence ID" value="GHO46704.1"/>
    <property type="molecule type" value="Genomic_DNA"/>
</dbReference>
<dbReference type="GO" id="GO:0016987">
    <property type="term" value="F:sigma factor activity"/>
    <property type="evidence" value="ECO:0007669"/>
    <property type="project" value="InterPro"/>
</dbReference>
<evidence type="ECO:0000256" key="1">
    <source>
        <dbReference type="ARBA" id="ARBA00011344"/>
    </source>
</evidence>
<dbReference type="InterPro" id="IPR014303">
    <property type="entry name" value="RNA_pol_sigma-70_ECF"/>
</dbReference>
<dbReference type="SUPFAM" id="SSF88659">
    <property type="entry name" value="Sigma3 and sigma4 domains of RNA polymerase sigma factors"/>
    <property type="match status" value="1"/>
</dbReference>
<dbReference type="GO" id="GO:0003677">
    <property type="term" value="F:DNA binding"/>
    <property type="evidence" value="ECO:0007669"/>
    <property type="project" value="InterPro"/>
</dbReference>
<evidence type="ECO:0000313" key="4">
    <source>
        <dbReference type="EMBL" id="GHO46704.1"/>
    </source>
</evidence>